<feature type="domain" description="Zinc finger CGNR" evidence="1">
    <location>
        <begin position="149"/>
        <end position="191"/>
    </location>
</feature>
<accession>A0ABW9XI78</accession>
<dbReference type="InterPro" id="IPR021005">
    <property type="entry name" value="Znf_CGNR"/>
</dbReference>
<dbReference type="Proteomes" id="UP000665561">
    <property type="component" value="Unassembled WGS sequence"/>
</dbReference>
<dbReference type="EMBL" id="JAAAMV010000001">
    <property type="protein sequence ID" value="NBD22315.1"/>
    <property type="molecule type" value="Genomic_DNA"/>
</dbReference>
<dbReference type="PANTHER" id="PTHR35525:SF3">
    <property type="entry name" value="BLL6575 PROTEIN"/>
    <property type="match status" value="1"/>
</dbReference>
<dbReference type="Gene3D" id="1.10.3300.10">
    <property type="entry name" value="Jann2411-like domain"/>
    <property type="match status" value="1"/>
</dbReference>
<dbReference type="InterPro" id="IPR010852">
    <property type="entry name" value="ABATE"/>
</dbReference>
<sequence length="195" mass="22351">MESSDFLFIGNQFTADFVNTRKTIKGERTELLTSWEELTRWLEQAGKAHVVTGSGDALPEEERADLLRRIIAFRGKLEQAFAAIEDERTLPAPFVASLNDELSGYRSYCQLDATESGVAAVRHYDVSQLPALFLEEAALFFASFKPDNLKKCENETCILHFYDTSRNQQRRWCSMDRCGNRMKANQHYHRRKSGS</sequence>
<dbReference type="PANTHER" id="PTHR35525">
    <property type="entry name" value="BLL6575 PROTEIN"/>
    <property type="match status" value="1"/>
</dbReference>
<proteinExistence type="predicted"/>
<dbReference type="Pfam" id="PF11706">
    <property type="entry name" value="zf-CGNR"/>
    <property type="match status" value="1"/>
</dbReference>
<dbReference type="RefSeq" id="WP_161740078.1">
    <property type="nucleotide sequence ID" value="NZ_JAAAMV010000001.1"/>
</dbReference>
<dbReference type="InterPro" id="IPR023286">
    <property type="entry name" value="ABATE_dom_sf"/>
</dbReference>
<evidence type="ECO:0000313" key="3">
    <source>
        <dbReference type="Proteomes" id="UP000665561"/>
    </source>
</evidence>
<gene>
    <name evidence="2" type="ORF">GT019_00365</name>
</gene>
<evidence type="ECO:0000259" key="1">
    <source>
        <dbReference type="Pfam" id="PF11706"/>
    </source>
</evidence>
<protein>
    <recommendedName>
        <fullName evidence="1">Zinc finger CGNR domain-containing protein</fullName>
    </recommendedName>
</protein>
<dbReference type="SUPFAM" id="SSF160904">
    <property type="entry name" value="Jann2411-like"/>
    <property type="match status" value="1"/>
</dbReference>
<reference evidence="2 3" key="1">
    <citation type="submission" date="2020-01" db="EMBL/GenBank/DDBJ databases">
        <title>Paenibacillus soybeanensis sp. nov. isolated from the nodules of soybean (Glycine max(L.) Merr).</title>
        <authorList>
            <person name="Wang H."/>
        </authorList>
    </citation>
    <scope>NUCLEOTIDE SEQUENCE [LARGE SCALE GENOMIC DNA]</scope>
    <source>
        <strain evidence="2 3">T1</strain>
    </source>
</reference>
<evidence type="ECO:0000313" key="2">
    <source>
        <dbReference type="EMBL" id="NBD22315.1"/>
    </source>
</evidence>
<name>A0ABW9XI78_9BACL</name>
<keyword evidence="3" id="KW-1185">Reference proteome</keyword>
<organism evidence="2 3">
    <name type="scientific">Paenibacillus glycinis</name>
    <dbReference type="NCBI Taxonomy" id="2697035"/>
    <lineage>
        <taxon>Bacteria</taxon>
        <taxon>Bacillati</taxon>
        <taxon>Bacillota</taxon>
        <taxon>Bacilli</taxon>
        <taxon>Bacillales</taxon>
        <taxon>Paenibacillaceae</taxon>
        <taxon>Paenibacillus</taxon>
    </lineage>
</organism>
<comment type="caution">
    <text evidence="2">The sequence shown here is derived from an EMBL/GenBank/DDBJ whole genome shotgun (WGS) entry which is preliminary data.</text>
</comment>
<dbReference type="Pfam" id="PF07336">
    <property type="entry name" value="ABATE"/>
    <property type="match status" value="1"/>
</dbReference>